<name>A0A193LK09_9GAMM</name>
<dbReference type="EMBL" id="CP016268">
    <property type="protein sequence ID" value="ANO52739.1"/>
    <property type="molecule type" value="Genomic_DNA"/>
</dbReference>
<keyword evidence="1" id="KW-0732">Signal</keyword>
<organism evidence="2 3">
    <name type="scientific">Woeseia oceani</name>
    <dbReference type="NCBI Taxonomy" id="1548547"/>
    <lineage>
        <taxon>Bacteria</taxon>
        <taxon>Pseudomonadati</taxon>
        <taxon>Pseudomonadota</taxon>
        <taxon>Gammaproteobacteria</taxon>
        <taxon>Woeseiales</taxon>
        <taxon>Woeseiaceae</taxon>
        <taxon>Woeseia</taxon>
    </lineage>
</organism>
<dbReference type="KEGG" id="woc:BA177_17455"/>
<dbReference type="Proteomes" id="UP000092695">
    <property type="component" value="Chromosome"/>
</dbReference>
<dbReference type="AlphaFoldDB" id="A0A193LK09"/>
<feature type="signal peptide" evidence="1">
    <location>
        <begin position="1"/>
        <end position="26"/>
    </location>
</feature>
<evidence type="ECO:0000313" key="2">
    <source>
        <dbReference type="EMBL" id="ANO52739.1"/>
    </source>
</evidence>
<proteinExistence type="predicted"/>
<protein>
    <submittedName>
        <fullName evidence="2">Uncharacterized protein</fullName>
    </submittedName>
</protein>
<dbReference type="RefSeq" id="WP_068618358.1">
    <property type="nucleotide sequence ID" value="NZ_CP016268.1"/>
</dbReference>
<reference evidence="2 3" key="1">
    <citation type="submission" date="2016-06" db="EMBL/GenBank/DDBJ databases">
        <title>Complete genome sequence of a deep-branching marine Gamma Proteobacterium Woeseia oceani type strain XK5.</title>
        <authorList>
            <person name="Mu D."/>
            <person name="Du Z."/>
        </authorList>
    </citation>
    <scope>NUCLEOTIDE SEQUENCE [LARGE SCALE GENOMIC DNA]</scope>
    <source>
        <strain evidence="2 3">XK5</strain>
    </source>
</reference>
<evidence type="ECO:0000313" key="3">
    <source>
        <dbReference type="Proteomes" id="UP000092695"/>
    </source>
</evidence>
<dbReference type="OrthoDB" id="9829442at2"/>
<evidence type="ECO:0000256" key="1">
    <source>
        <dbReference type="SAM" id="SignalP"/>
    </source>
</evidence>
<feature type="chain" id="PRO_5008260366" evidence="1">
    <location>
        <begin position="27"/>
        <end position="305"/>
    </location>
</feature>
<keyword evidence="3" id="KW-1185">Reference proteome</keyword>
<sequence length="305" mass="32564">MRNSVARIISLVLLATVAPIPGYAQAFDHGNSVDVCNKGDIDLHYVAFGTNDSFFGGYTAKISAWHTVEPGDCEDVALSGYETIALGFLQVNNKGVRGNPVYVLEDATSVGSTEWAPALLCVPTNDRLSDDDTHGAISQRYKPPCEEGFAEFKMSFGVIPNGNWPTYNLNARGSDLLMPWPASSITPSASETRTSSSSSSNAMSNVEIAARILLGAAKGLEDGKIRQIASVCESSILTMAFAFSKEGPTQACKCIATNIVKQEPATVVSGMIADIEADRDFETVYGRVPEANVEGYLESCITPLN</sequence>
<accession>A0A193LK09</accession>
<gene>
    <name evidence="2" type="ORF">BA177_17455</name>
</gene>
<dbReference type="STRING" id="1548547.BA177_17455"/>